<protein>
    <recommendedName>
        <fullName evidence="9">Polysaccharide export protein</fullName>
    </recommendedName>
</protein>
<feature type="signal peptide" evidence="3">
    <location>
        <begin position="1"/>
        <end position="29"/>
    </location>
</feature>
<evidence type="ECO:0008006" key="9">
    <source>
        <dbReference type="Google" id="ProtNLM"/>
    </source>
</evidence>
<dbReference type="Pfam" id="PF10531">
    <property type="entry name" value="SLBB"/>
    <property type="match status" value="1"/>
</dbReference>
<proteinExistence type="predicted"/>
<keyword evidence="2" id="KW-0175">Coiled coil</keyword>
<dbReference type="InterPro" id="IPR058781">
    <property type="entry name" value="HH_AprE-like"/>
</dbReference>
<dbReference type="PANTHER" id="PTHR33619:SF3">
    <property type="entry name" value="POLYSACCHARIDE EXPORT PROTEIN GFCE-RELATED"/>
    <property type="match status" value="1"/>
</dbReference>
<keyword evidence="1 3" id="KW-0732">Signal</keyword>
<dbReference type="Pfam" id="PF02563">
    <property type="entry name" value="Poly_export"/>
    <property type="match status" value="1"/>
</dbReference>
<reference evidence="7" key="2">
    <citation type="submission" date="2021-08" db="EMBL/GenBank/DDBJ databases">
        <authorList>
            <person name="Tani A."/>
            <person name="Ola A."/>
            <person name="Ogura Y."/>
            <person name="Katsura K."/>
            <person name="Hayashi T."/>
        </authorList>
    </citation>
    <scope>NUCLEOTIDE SEQUENCE</scope>
    <source>
        <strain evidence="7">NBRC 103626</strain>
    </source>
</reference>
<dbReference type="InterPro" id="IPR019554">
    <property type="entry name" value="Soluble_ligand-bd"/>
</dbReference>
<comment type="caution">
    <text evidence="7">The sequence shown here is derived from an EMBL/GenBank/DDBJ whole genome shotgun (WGS) entry which is preliminary data.</text>
</comment>
<evidence type="ECO:0000313" key="7">
    <source>
        <dbReference type="EMBL" id="GJD80766.1"/>
    </source>
</evidence>
<evidence type="ECO:0000256" key="3">
    <source>
        <dbReference type="SAM" id="SignalP"/>
    </source>
</evidence>
<feature type="coiled-coil region" evidence="2">
    <location>
        <begin position="177"/>
        <end position="204"/>
    </location>
</feature>
<dbReference type="EMBL" id="BPQM01000111">
    <property type="protein sequence ID" value="GJD80766.1"/>
    <property type="molecule type" value="Genomic_DNA"/>
</dbReference>
<feature type="chain" id="PRO_5041230848" description="Polysaccharide export protein" evidence="3">
    <location>
        <begin position="30"/>
        <end position="433"/>
    </location>
</feature>
<reference evidence="7" key="1">
    <citation type="journal article" date="2016" name="Front. Microbiol.">
        <title>Genome Sequence of the Piezophilic, Mesophilic Sulfate-Reducing Bacterium Desulfovibrio indicus J2T.</title>
        <authorList>
            <person name="Cao J."/>
            <person name="Maignien L."/>
            <person name="Shao Z."/>
            <person name="Alain K."/>
            <person name="Jebbar M."/>
        </authorList>
    </citation>
    <scope>NUCLEOTIDE SEQUENCE</scope>
    <source>
        <strain evidence="7">NBRC 103626</strain>
    </source>
</reference>
<dbReference type="InterPro" id="IPR003715">
    <property type="entry name" value="Poly_export_N"/>
</dbReference>
<dbReference type="InterPro" id="IPR049712">
    <property type="entry name" value="Poly_export"/>
</dbReference>
<evidence type="ECO:0000259" key="4">
    <source>
        <dbReference type="Pfam" id="PF02563"/>
    </source>
</evidence>
<dbReference type="PANTHER" id="PTHR33619">
    <property type="entry name" value="POLYSACCHARIDE EXPORT PROTEIN GFCE-RELATED"/>
    <property type="match status" value="1"/>
</dbReference>
<dbReference type="GO" id="GO:0015159">
    <property type="term" value="F:polysaccharide transmembrane transporter activity"/>
    <property type="evidence" value="ECO:0007669"/>
    <property type="project" value="InterPro"/>
</dbReference>
<sequence length="433" mass="47151">MTQHRRRGRPVRFAAAGIALVASLGPAAAESGDLLHVGDRLKITVYEVVESADRSGAGEPQEAGAPPVQAAYPRLDLSGEYLIESSGRVMLPLIGAFDAVERPVEALRAQIGDAFVRTFRRRPDIAVTFVQRAPVYVVGAVRNPGAFPFAAGLFVAQALALAGGDLTNAPPERALEIVRSREQREAARERLKALLVRRAVAKSESEGAALAADEGLIKLVGAETAAGLMNREQRLIKLRAQERSSARTVQERAVATAEEEVELLSQRLANYDAQVKARGDRLRIMEGLFSRQVVENERVVDIRRDYADMEGRRRDIEISLLQSRQRLEAVRRAREQGELDRRLALENEFVRVTGELREAERGFEAATTVASLLARGQGPEASEAAAVTYDILRRHGGGLETLHVGQGEMLEPGDVLRVQIGRPSEGVGKVAGK</sequence>
<dbReference type="Pfam" id="PF25994">
    <property type="entry name" value="HH_AprE"/>
    <property type="match status" value="1"/>
</dbReference>
<accession>A0AA37HSD7</accession>
<dbReference type="Gene3D" id="3.10.560.10">
    <property type="entry name" value="Outer membrane lipoprotein wza domain like"/>
    <property type="match status" value="1"/>
</dbReference>
<feature type="coiled-coil region" evidence="2">
    <location>
        <begin position="247"/>
        <end position="274"/>
    </location>
</feature>
<feature type="domain" description="Polysaccharide export protein N-terminal" evidence="4">
    <location>
        <begin position="29"/>
        <end position="128"/>
    </location>
</feature>
<evidence type="ECO:0000259" key="6">
    <source>
        <dbReference type="Pfam" id="PF25994"/>
    </source>
</evidence>
<feature type="domain" description="AprE-like long alpha-helical hairpin" evidence="6">
    <location>
        <begin position="181"/>
        <end position="367"/>
    </location>
</feature>
<feature type="domain" description="Soluble ligand binding" evidence="5">
    <location>
        <begin position="135"/>
        <end position="168"/>
    </location>
</feature>
<name>A0AA37HSD7_9HYPH</name>
<dbReference type="RefSeq" id="WP_238305158.1">
    <property type="nucleotide sequence ID" value="NZ_BPQM01000111.1"/>
</dbReference>
<evidence type="ECO:0000256" key="1">
    <source>
        <dbReference type="ARBA" id="ARBA00022729"/>
    </source>
</evidence>
<gene>
    <name evidence="7" type="ORF">NBEOAGPD_4009</name>
</gene>
<organism evidence="7 8">
    <name type="scientific">Methylobacterium gregans</name>
    <dbReference type="NCBI Taxonomy" id="374424"/>
    <lineage>
        <taxon>Bacteria</taxon>
        <taxon>Pseudomonadati</taxon>
        <taxon>Pseudomonadota</taxon>
        <taxon>Alphaproteobacteria</taxon>
        <taxon>Hyphomicrobiales</taxon>
        <taxon>Methylobacteriaceae</taxon>
        <taxon>Methylobacterium</taxon>
    </lineage>
</organism>
<keyword evidence="8" id="KW-1185">Reference proteome</keyword>
<dbReference type="AlphaFoldDB" id="A0AA37HSD7"/>
<evidence type="ECO:0000259" key="5">
    <source>
        <dbReference type="Pfam" id="PF10531"/>
    </source>
</evidence>
<evidence type="ECO:0000313" key="8">
    <source>
        <dbReference type="Proteomes" id="UP001055108"/>
    </source>
</evidence>
<dbReference type="Proteomes" id="UP001055108">
    <property type="component" value="Unassembled WGS sequence"/>
</dbReference>
<dbReference type="Gene3D" id="3.30.1950.10">
    <property type="entry name" value="wza like domain"/>
    <property type="match status" value="1"/>
</dbReference>
<evidence type="ECO:0000256" key="2">
    <source>
        <dbReference type="SAM" id="Coils"/>
    </source>
</evidence>